<gene>
    <name evidence="2" type="ORF">MXMO3_02621</name>
</gene>
<dbReference type="RefSeq" id="WP_117396148.1">
    <property type="nucleotide sequence ID" value="NZ_CP021330.1"/>
</dbReference>
<dbReference type="KEGG" id="mmyr:MXMO3_02621"/>
<evidence type="ECO:0000313" key="3">
    <source>
        <dbReference type="Proteomes" id="UP000258927"/>
    </source>
</evidence>
<dbReference type="STRING" id="1122213.GCA_000423365_00257"/>
<dbReference type="Pfam" id="PF09550">
    <property type="entry name" value="Phage_TAC_6"/>
    <property type="match status" value="1"/>
</dbReference>
<dbReference type="Proteomes" id="UP000258927">
    <property type="component" value="Chromosome"/>
</dbReference>
<dbReference type="InterPro" id="IPR019056">
    <property type="entry name" value="Phage_TAC_6"/>
</dbReference>
<dbReference type="AlphaFoldDB" id="A0A2R4MGP8"/>
<reference evidence="2 3" key="1">
    <citation type="submission" date="2017-05" db="EMBL/GenBank/DDBJ databases">
        <title>Genome Analysis of Maritalea myrionectae HL2708#5.</title>
        <authorList>
            <consortium name="Cotde Inc.-PKNU"/>
            <person name="Jang D."/>
            <person name="Oh H.-M."/>
        </authorList>
    </citation>
    <scope>NUCLEOTIDE SEQUENCE [LARGE SCALE GENOMIC DNA]</scope>
    <source>
        <strain evidence="2 3">HL2708#5</strain>
    </source>
</reference>
<protein>
    <recommendedName>
        <fullName evidence="4">Phage tail assembly chaperone</fullName>
    </recommendedName>
</protein>
<keyword evidence="3" id="KW-1185">Reference proteome</keyword>
<evidence type="ECO:0000256" key="1">
    <source>
        <dbReference type="SAM" id="MobiDB-lite"/>
    </source>
</evidence>
<accession>A0A2R4MGP8</accession>
<evidence type="ECO:0000313" key="2">
    <source>
        <dbReference type="EMBL" id="AVX05133.1"/>
    </source>
</evidence>
<feature type="region of interest" description="Disordered" evidence="1">
    <location>
        <begin position="44"/>
        <end position="73"/>
    </location>
</feature>
<evidence type="ECO:0008006" key="4">
    <source>
        <dbReference type="Google" id="ProtNLM"/>
    </source>
</evidence>
<dbReference type="EMBL" id="CP021330">
    <property type="protein sequence ID" value="AVX05133.1"/>
    <property type="molecule type" value="Genomic_DNA"/>
</dbReference>
<organism evidence="2 3">
    <name type="scientific">Maritalea myrionectae</name>
    <dbReference type="NCBI Taxonomy" id="454601"/>
    <lineage>
        <taxon>Bacteria</taxon>
        <taxon>Pseudomonadati</taxon>
        <taxon>Pseudomonadota</taxon>
        <taxon>Alphaproteobacteria</taxon>
        <taxon>Hyphomicrobiales</taxon>
        <taxon>Devosiaceae</taxon>
        <taxon>Maritalea</taxon>
    </lineage>
</organism>
<proteinExistence type="predicted"/>
<name>A0A2R4MGP8_9HYPH</name>
<sequence length="73" mass="7988">MHDHPPFPWMELAQIGFGLMGLSPAAFWACSPRELTLAAQAKRHGRGTAAPLERGQLTELMANFPDGDQNART</sequence>